<organism evidence="3 4">
    <name type="scientific">Zeaxanthinibacter enoshimensis</name>
    <dbReference type="NCBI Taxonomy" id="392009"/>
    <lineage>
        <taxon>Bacteria</taxon>
        <taxon>Pseudomonadati</taxon>
        <taxon>Bacteroidota</taxon>
        <taxon>Flavobacteriia</taxon>
        <taxon>Flavobacteriales</taxon>
        <taxon>Flavobacteriaceae</taxon>
        <taxon>Zeaxanthinibacter</taxon>
    </lineage>
</organism>
<evidence type="ECO:0000313" key="3">
    <source>
        <dbReference type="EMBL" id="TDQ32367.1"/>
    </source>
</evidence>
<dbReference type="EMBL" id="SNYI01000001">
    <property type="protein sequence ID" value="TDQ32367.1"/>
    <property type="molecule type" value="Genomic_DNA"/>
</dbReference>
<comment type="caution">
    <text evidence="3">The sequence shown here is derived from an EMBL/GenBank/DDBJ whole genome shotgun (WGS) entry which is preliminary data.</text>
</comment>
<sequence length="133" mass="14890">MKKLSITLLLLFFAIKGFAQETDASRNFDPSFVHTVFFWLKNPDNTADRANFESALATLLSKSKFAKTNFVGVPPKATRDVVDDSFTYQLTLTFDSAQAQEGYQTEPAHLKFIEDASALWQKVVVYDAQGAVQ</sequence>
<dbReference type="Gene3D" id="3.30.70.100">
    <property type="match status" value="1"/>
</dbReference>
<keyword evidence="4" id="KW-1185">Reference proteome</keyword>
<accession>A0A4R6TQ16</accession>
<dbReference type="Pfam" id="PF07876">
    <property type="entry name" value="Dabb"/>
    <property type="match status" value="1"/>
</dbReference>
<feature type="chain" id="PRO_5020222970" evidence="1">
    <location>
        <begin position="20"/>
        <end position="133"/>
    </location>
</feature>
<gene>
    <name evidence="3" type="ORF">CLV82_0194</name>
</gene>
<dbReference type="InterPro" id="IPR013097">
    <property type="entry name" value="Dabb"/>
</dbReference>
<dbReference type="SMART" id="SM00886">
    <property type="entry name" value="Dabb"/>
    <property type="match status" value="1"/>
</dbReference>
<dbReference type="RefSeq" id="WP_133642439.1">
    <property type="nucleotide sequence ID" value="NZ_SNYI01000001.1"/>
</dbReference>
<proteinExistence type="predicted"/>
<name>A0A4R6TQ16_9FLAO</name>
<feature type="domain" description="Stress-response A/B barrel" evidence="2">
    <location>
        <begin position="32"/>
        <end position="128"/>
    </location>
</feature>
<dbReference type="AlphaFoldDB" id="A0A4R6TQ16"/>
<dbReference type="OrthoDB" id="7189263at2"/>
<protein>
    <submittedName>
        <fullName evidence="3">Stress responsive alpha/beta barrel protein</fullName>
    </submittedName>
</protein>
<dbReference type="SUPFAM" id="SSF54909">
    <property type="entry name" value="Dimeric alpha+beta barrel"/>
    <property type="match status" value="1"/>
</dbReference>
<keyword evidence="1" id="KW-0732">Signal</keyword>
<dbReference type="Proteomes" id="UP000295468">
    <property type="component" value="Unassembled WGS sequence"/>
</dbReference>
<dbReference type="InterPro" id="IPR011008">
    <property type="entry name" value="Dimeric_a/b-barrel"/>
</dbReference>
<reference evidence="3 4" key="1">
    <citation type="submission" date="2019-03" db="EMBL/GenBank/DDBJ databases">
        <title>Genomic Encyclopedia of Archaeal and Bacterial Type Strains, Phase II (KMG-II): from individual species to whole genera.</title>
        <authorList>
            <person name="Goeker M."/>
        </authorList>
    </citation>
    <scope>NUCLEOTIDE SEQUENCE [LARGE SCALE GENOMIC DNA]</scope>
    <source>
        <strain evidence="3 4">DSM 18435</strain>
    </source>
</reference>
<evidence type="ECO:0000256" key="1">
    <source>
        <dbReference type="SAM" id="SignalP"/>
    </source>
</evidence>
<evidence type="ECO:0000313" key="4">
    <source>
        <dbReference type="Proteomes" id="UP000295468"/>
    </source>
</evidence>
<dbReference type="PROSITE" id="PS51502">
    <property type="entry name" value="S_R_A_B_BARREL"/>
    <property type="match status" value="1"/>
</dbReference>
<evidence type="ECO:0000259" key="2">
    <source>
        <dbReference type="PROSITE" id="PS51502"/>
    </source>
</evidence>
<feature type="signal peptide" evidence="1">
    <location>
        <begin position="1"/>
        <end position="19"/>
    </location>
</feature>